<gene>
    <name evidence="1" type="ORF">H9654_10195</name>
</gene>
<reference evidence="1 2" key="1">
    <citation type="submission" date="2020-08" db="EMBL/GenBank/DDBJ databases">
        <title>A Genomic Blueprint of the Chicken Gut Microbiome.</title>
        <authorList>
            <person name="Gilroy R."/>
            <person name="Ravi A."/>
            <person name="Getino M."/>
            <person name="Pursley I."/>
            <person name="Horton D.L."/>
            <person name="Alikhan N.-F."/>
            <person name="Baker D."/>
            <person name="Gharbi K."/>
            <person name="Hall N."/>
            <person name="Watson M."/>
            <person name="Adriaenssens E.M."/>
            <person name="Foster-Nyarko E."/>
            <person name="Jarju S."/>
            <person name="Secka A."/>
            <person name="Antonio M."/>
            <person name="Oren A."/>
            <person name="Chaudhuri R."/>
            <person name="La Ragione R.M."/>
            <person name="Hildebrand F."/>
            <person name="Pallen M.J."/>
        </authorList>
    </citation>
    <scope>NUCLEOTIDE SEQUENCE [LARGE SCALE GENOMIC DNA]</scope>
    <source>
        <strain evidence="1 2">Sa5BUN4</strain>
    </source>
</reference>
<name>A0A8X8FMC1_9GAMM</name>
<accession>A0A8X8FMC1</accession>
<evidence type="ECO:0000313" key="1">
    <source>
        <dbReference type="EMBL" id="MBD7954568.1"/>
    </source>
</evidence>
<sequence length="92" mass="10033">MNPIDPYATSMAAGPHETGGAIGLADRVLAQRRMNVPTEPTIKSTQDNLIPLPEPVSPMDKLVSDWAMLIFKEMLVFGEEEETGNPPLTIDI</sequence>
<keyword evidence="2" id="KW-1185">Reference proteome</keyword>
<dbReference type="AlphaFoldDB" id="A0A8X8FMC1"/>
<organism evidence="1 2">
    <name type="scientific">Stenotrophomonas lacuserhaii</name>
    <dbReference type="NCBI Taxonomy" id="2760084"/>
    <lineage>
        <taxon>Bacteria</taxon>
        <taxon>Pseudomonadati</taxon>
        <taxon>Pseudomonadota</taxon>
        <taxon>Gammaproteobacteria</taxon>
        <taxon>Lysobacterales</taxon>
        <taxon>Lysobacteraceae</taxon>
        <taxon>Stenotrophomonas</taxon>
    </lineage>
</organism>
<evidence type="ECO:0000313" key="2">
    <source>
        <dbReference type="Proteomes" id="UP000636938"/>
    </source>
</evidence>
<dbReference type="EMBL" id="JACSQS010000009">
    <property type="protein sequence ID" value="MBD7954568.1"/>
    <property type="molecule type" value="Genomic_DNA"/>
</dbReference>
<comment type="caution">
    <text evidence="1">The sequence shown here is derived from an EMBL/GenBank/DDBJ whole genome shotgun (WGS) entry which is preliminary data.</text>
</comment>
<dbReference type="Proteomes" id="UP000636938">
    <property type="component" value="Unassembled WGS sequence"/>
</dbReference>
<protein>
    <submittedName>
        <fullName evidence="1">Uncharacterized protein</fullName>
    </submittedName>
</protein>
<proteinExistence type="predicted"/>
<dbReference type="RefSeq" id="WP_191770737.1">
    <property type="nucleotide sequence ID" value="NZ_JACSQS010000009.1"/>
</dbReference>